<name>A0A318YFW6_ASPNB</name>
<dbReference type="PANTHER" id="PTHR36978:SF8">
    <property type="entry name" value="NAD DEPENDENT EPIMERASE_DEHYDRATASE"/>
    <property type="match status" value="1"/>
</dbReference>
<dbReference type="GeneID" id="37128650"/>
<evidence type="ECO:0000313" key="3">
    <source>
        <dbReference type="Proteomes" id="UP000247647"/>
    </source>
</evidence>
<keyword evidence="1" id="KW-1133">Transmembrane helix</keyword>
<sequence>MGGLIFPTILPTIETLRGAIYGFPVPQPRTRTKPLQVICVGLPRSGTESLSRALTQLGFKTYHSWDIVFDDPPYAQGWAQLAERKYSGVQGPGDAPITRDEFNCLLGHCDAVVDTAAAMFSVEMIQAYPEAKVILNTRRDVDAWHRSAMNTLVAEGENQWMAWFLRIFTADAYWLWRLYYTIGYPAMFRGRTTKEGLMKHGKRVYQEHGLMIRGLVPKGRLLEWDVEDGWGPLCELLGKDTPVEPFPNTNNPAAFRKHIQSIVQPRVKRGLFNFACCTTSVGVLVTAIVLGVKRRQAWQTLIWEIPVVVRQCLESLSFSK</sequence>
<evidence type="ECO:0000256" key="1">
    <source>
        <dbReference type="SAM" id="Phobius"/>
    </source>
</evidence>
<dbReference type="SUPFAM" id="SSF52540">
    <property type="entry name" value="P-loop containing nucleoside triphosphate hydrolases"/>
    <property type="match status" value="1"/>
</dbReference>
<dbReference type="Proteomes" id="UP000247647">
    <property type="component" value="Unassembled WGS sequence"/>
</dbReference>
<protein>
    <recommendedName>
        <fullName evidence="4">NAD dependent epimerase/dehydratase</fullName>
    </recommendedName>
</protein>
<dbReference type="EMBL" id="KZ821472">
    <property type="protein sequence ID" value="PYH31510.1"/>
    <property type="molecule type" value="Genomic_DNA"/>
</dbReference>
<proteinExistence type="predicted"/>
<dbReference type="InterPro" id="IPR040632">
    <property type="entry name" value="Sulfotransfer_4"/>
</dbReference>
<feature type="transmembrane region" description="Helical" evidence="1">
    <location>
        <begin position="271"/>
        <end position="292"/>
    </location>
</feature>
<evidence type="ECO:0000313" key="2">
    <source>
        <dbReference type="EMBL" id="PYH31510.1"/>
    </source>
</evidence>
<dbReference type="OrthoDB" id="408152at2759"/>
<keyword evidence="3" id="KW-1185">Reference proteome</keyword>
<dbReference type="Gene3D" id="3.40.50.300">
    <property type="entry name" value="P-loop containing nucleotide triphosphate hydrolases"/>
    <property type="match status" value="1"/>
</dbReference>
<organism evidence="2 3">
    <name type="scientific">Aspergillus neoniger (strain CBS 115656)</name>
    <dbReference type="NCBI Taxonomy" id="1448310"/>
    <lineage>
        <taxon>Eukaryota</taxon>
        <taxon>Fungi</taxon>
        <taxon>Dikarya</taxon>
        <taxon>Ascomycota</taxon>
        <taxon>Pezizomycotina</taxon>
        <taxon>Eurotiomycetes</taxon>
        <taxon>Eurotiomycetidae</taxon>
        <taxon>Eurotiales</taxon>
        <taxon>Aspergillaceae</taxon>
        <taxon>Aspergillus</taxon>
        <taxon>Aspergillus subgen. Circumdati</taxon>
    </lineage>
</organism>
<dbReference type="PANTHER" id="PTHR36978">
    <property type="entry name" value="P-LOOP CONTAINING NUCLEOTIDE TRIPHOSPHATE HYDROLASE"/>
    <property type="match status" value="1"/>
</dbReference>
<keyword evidence="1" id="KW-0812">Transmembrane</keyword>
<dbReference type="RefSeq" id="XP_025476988.1">
    <property type="nucleotide sequence ID" value="XM_025626194.1"/>
</dbReference>
<evidence type="ECO:0008006" key="4">
    <source>
        <dbReference type="Google" id="ProtNLM"/>
    </source>
</evidence>
<dbReference type="AlphaFoldDB" id="A0A318YFW6"/>
<reference evidence="2" key="1">
    <citation type="submission" date="2016-12" db="EMBL/GenBank/DDBJ databases">
        <title>The genomes of Aspergillus section Nigri reveals drivers in fungal speciation.</title>
        <authorList>
            <consortium name="DOE Joint Genome Institute"/>
            <person name="Vesth T.C."/>
            <person name="Nybo J."/>
            <person name="Theobald S."/>
            <person name="Brandl J."/>
            <person name="Frisvad J.C."/>
            <person name="Nielsen K.F."/>
            <person name="Lyhne E.K."/>
            <person name="Kogle M.E."/>
            <person name="Kuo A."/>
            <person name="Riley R."/>
            <person name="Clum A."/>
            <person name="Nolan M."/>
            <person name="Lipzen A."/>
            <person name="Salamov A."/>
            <person name="Henrissat B."/>
            <person name="Wiebenga A."/>
            <person name="De Vries R.P."/>
            <person name="Grigoriev I.V."/>
            <person name="Mortensen U.H."/>
            <person name="Andersen M.R."/>
            <person name="Baker S.E."/>
        </authorList>
    </citation>
    <scope>NUCLEOTIDE SEQUENCE [LARGE SCALE GENOMIC DNA]</scope>
    <source>
        <strain evidence="2">CBS 115656</strain>
    </source>
</reference>
<dbReference type="InterPro" id="IPR027417">
    <property type="entry name" value="P-loop_NTPase"/>
</dbReference>
<accession>A0A318YFW6</accession>
<dbReference type="Pfam" id="PF17784">
    <property type="entry name" value="Sulfotransfer_4"/>
    <property type="match status" value="1"/>
</dbReference>
<keyword evidence="1" id="KW-0472">Membrane</keyword>
<gene>
    <name evidence="2" type="ORF">BO87DRAFT_408809</name>
</gene>